<organism evidence="3 4">
    <name type="scientific">Bemisia tabaci</name>
    <name type="common">Sweetpotato whitefly</name>
    <name type="synonym">Aleurodes tabaci</name>
    <dbReference type="NCBI Taxonomy" id="7038"/>
    <lineage>
        <taxon>Eukaryota</taxon>
        <taxon>Metazoa</taxon>
        <taxon>Ecdysozoa</taxon>
        <taxon>Arthropoda</taxon>
        <taxon>Hexapoda</taxon>
        <taxon>Insecta</taxon>
        <taxon>Pterygota</taxon>
        <taxon>Neoptera</taxon>
        <taxon>Paraneoptera</taxon>
        <taxon>Hemiptera</taxon>
        <taxon>Sternorrhyncha</taxon>
        <taxon>Aleyrodoidea</taxon>
        <taxon>Aleyrodidae</taxon>
        <taxon>Aleyrodinae</taxon>
        <taxon>Bemisia</taxon>
    </lineage>
</organism>
<evidence type="ECO:0000256" key="1">
    <source>
        <dbReference type="SAM" id="MobiDB-lite"/>
    </source>
</evidence>
<dbReference type="InterPro" id="IPR011598">
    <property type="entry name" value="bHLH_dom"/>
</dbReference>
<accession>A0A9P0F4Z5</accession>
<dbReference type="PANTHER" id="PTHR19290">
    <property type="entry name" value="BASIC HELIX-LOOP-HELIX PROTEIN NEUROGENIN-RELATED"/>
    <property type="match status" value="1"/>
</dbReference>
<dbReference type="CDD" id="cd11431">
    <property type="entry name" value="bHLH_TS_taxi_Dei"/>
    <property type="match status" value="1"/>
</dbReference>
<evidence type="ECO:0000313" key="3">
    <source>
        <dbReference type="EMBL" id="CAH0389182.1"/>
    </source>
</evidence>
<proteinExistence type="predicted"/>
<dbReference type="Gene3D" id="4.10.280.10">
    <property type="entry name" value="Helix-loop-helix DNA-binding domain"/>
    <property type="match status" value="1"/>
</dbReference>
<evidence type="ECO:0000313" key="4">
    <source>
        <dbReference type="Proteomes" id="UP001152759"/>
    </source>
</evidence>
<dbReference type="GO" id="GO:0045944">
    <property type="term" value="P:positive regulation of transcription by RNA polymerase II"/>
    <property type="evidence" value="ECO:0007669"/>
    <property type="project" value="TreeGrafter"/>
</dbReference>
<dbReference type="AlphaFoldDB" id="A0A9P0F4Z5"/>
<feature type="region of interest" description="Disordered" evidence="1">
    <location>
        <begin position="57"/>
        <end position="94"/>
    </location>
</feature>
<dbReference type="GO" id="GO:0003700">
    <property type="term" value="F:DNA-binding transcription factor activity"/>
    <property type="evidence" value="ECO:0007669"/>
    <property type="project" value="TreeGrafter"/>
</dbReference>
<dbReference type="PANTHER" id="PTHR19290:SF147">
    <property type="entry name" value="HELIX-LOOP-HELIX PROTEIN DELILAH"/>
    <property type="match status" value="1"/>
</dbReference>
<dbReference type="OrthoDB" id="10063280at2759"/>
<dbReference type="SUPFAM" id="SSF47459">
    <property type="entry name" value="HLH, helix-loop-helix DNA-binding domain"/>
    <property type="match status" value="1"/>
</dbReference>
<dbReference type="GO" id="GO:0009653">
    <property type="term" value="P:anatomical structure morphogenesis"/>
    <property type="evidence" value="ECO:0007669"/>
    <property type="project" value="TreeGrafter"/>
</dbReference>
<keyword evidence="4" id="KW-1185">Reference proteome</keyword>
<dbReference type="GO" id="GO:0005634">
    <property type="term" value="C:nucleus"/>
    <property type="evidence" value="ECO:0007669"/>
    <property type="project" value="TreeGrafter"/>
</dbReference>
<sequence length="274" mass="29914">MMLKEGMELDGVSGLDQDTNNNKLRSREKSYSLRPRAGTKKDDEEFEAYDAWRPRGGAAAAVGANGDASRSKKRLKQKPQPLSKYRRKTANARERSRMREINEAFEALRRIIPHLGATTVKGGAHPHENNSEKLTKISTLRSAMKYISALRRILQEPGIGGCDQGYGGESDGDAESLLSDCLTPFDTLTTVSNTSNPFSDHILTPTFDLDDSVGSLGVGGTGFETPSPYNSCFSTSNFADHDSDDSTRDLIESNLSSSVFDTCLDVPVFGTQFS</sequence>
<feature type="compositionally biased region" description="Low complexity" evidence="1">
    <location>
        <begin position="57"/>
        <end position="68"/>
    </location>
</feature>
<dbReference type="InterPro" id="IPR050359">
    <property type="entry name" value="bHLH_transcription_factors"/>
</dbReference>
<dbReference type="Pfam" id="PF00010">
    <property type="entry name" value="HLH"/>
    <property type="match status" value="1"/>
</dbReference>
<gene>
    <name evidence="3" type="ORF">BEMITA_LOCUS8039</name>
</gene>
<feature type="domain" description="BHLH" evidence="2">
    <location>
        <begin position="85"/>
        <end position="150"/>
    </location>
</feature>
<name>A0A9P0F4Z5_BEMTA</name>
<dbReference type="SMART" id="SM00353">
    <property type="entry name" value="HLH"/>
    <property type="match status" value="1"/>
</dbReference>
<dbReference type="GO" id="GO:0046983">
    <property type="term" value="F:protein dimerization activity"/>
    <property type="evidence" value="ECO:0007669"/>
    <property type="project" value="InterPro"/>
</dbReference>
<dbReference type="EMBL" id="OU963865">
    <property type="protein sequence ID" value="CAH0389182.1"/>
    <property type="molecule type" value="Genomic_DNA"/>
</dbReference>
<reference evidence="3" key="1">
    <citation type="submission" date="2021-12" db="EMBL/GenBank/DDBJ databases">
        <authorList>
            <person name="King R."/>
        </authorList>
    </citation>
    <scope>NUCLEOTIDE SEQUENCE</scope>
</reference>
<feature type="region of interest" description="Disordered" evidence="1">
    <location>
        <begin position="1"/>
        <end position="45"/>
    </location>
</feature>
<evidence type="ECO:0000259" key="2">
    <source>
        <dbReference type="PROSITE" id="PS50888"/>
    </source>
</evidence>
<dbReference type="Proteomes" id="UP001152759">
    <property type="component" value="Chromosome 4"/>
</dbReference>
<dbReference type="InterPro" id="IPR036638">
    <property type="entry name" value="HLH_DNA-bd_sf"/>
</dbReference>
<dbReference type="KEGG" id="btab:109035017"/>
<dbReference type="GO" id="GO:0070888">
    <property type="term" value="F:E-box binding"/>
    <property type="evidence" value="ECO:0007669"/>
    <property type="project" value="TreeGrafter"/>
</dbReference>
<protein>
    <recommendedName>
        <fullName evidence="2">BHLH domain-containing protein</fullName>
    </recommendedName>
</protein>
<dbReference type="PROSITE" id="PS50888">
    <property type="entry name" value="BHLH"/>
    <property type="match status" value="1"/>
</dbReference>